<protein>
    <submittedName>
        <fullName evidence="6">Carbon-monoxide dehydrogenase small subunit</fullName>
    </submittedName>
</protein>
<dbReference type="PANTHER" id="PTHR44379">
    <property type="entry name" value="OXIDOREDUCTASE WITH IRON-SULFUR SUBUNIT"/>
    <property type="match status" value="1"/>
</dbReference>
<accession>A0A1M6HCV5</accession>
<evidence type="ECO:0000313" key="6">
    <source>
        <dbReference type="EMBL" id="SHJ19973.1"/>
    </source>
</evidence>
<dbReference type="PROSITE" id="PS51085">
    <property type="entry name" value="2FE2S_FER_2"/>
    <property type="match status" value="1"/>
</dbReference>
<keyword evidence="2" id="KW-0479">Metal-binding</keyword>
<name>A0A1M6HCV5_9FIRM</name>
<dbReference type="Pfam" id="PF00111">
    <property type="entry name" value="Fer2"/>
    <property type="match status" value="1"/>
</dbReference>
<gene>
    <name evidence="6" type="ORF">SAMN02745751_01972</name>
</gene>
<evidence type="ECO:0000256" key="3">
    <source>
        <dbReference type="ARBA" id="ARBA00023004"/>
    </source>
</evidence>
<evidence type="ECO:0000256" key="1">
    <source>
        <dbReference type="ARBA" id="ARBA00022714"/>
    </source>
</evidence>
<dbReference type="InterPro" id="IPR002888">
    <property type="entry name" value="2Fe-2S-bd"/>
</dbReference>
<dbReference type="OrthoDB" id="9796880at2"/>
<dbReference type="Gene3D" id="3.10.20.30">
    <property type="match status" value="1"/>
</dbReference>
<dbReference type="InterPro" id="IPR012675">
    <property type="entry name" value="Beta-grasp_dom_sf"/>
</dbReference>
<dbReference type="Proteomes" id="UP000184052">
    <property type="component" value="Unassembled WGS sequence"/>
</dbReference>
<feature type="domain" description="2Fe-2S ferredoxin-type" evidence="5">
    <location>
        <begin position="1"/>
        <end position="76"/>
    </location>
</feature>
<dbReference type="STRING" id="1121476.SAMN02745751_01972"/>
<keyword evidence="3" id="KW-0408">Iron</keyword>
<sequence>MEVKLKVNGREYIQSIKPDEFLLDTLRDLGIKSVKRGCDTTSCGACSVIVDGKLVPSCSFHTIRAQEKEVTTVEGIYEEADKIAGYLTAEGVEQCGYCSPGLVMAVYSMKDELEDPTLEEIKHYLAGNLCRCSGYEGQHRAILKYLEVER</sequence>
<keyword evidence="7" id="KW-1185">Reference proteome</keyword>
<dbReference type="Gene3D" id="1.10.150.120">
    <property type="entry name" value="[2Fe-2S]-binding domain"/>
    <property type="match status" value="1"/>
</dbReference>
<keyword evidence="1" id="KW-0001">2Fe-2S</keyword>
<dbReference type="EMBL" id="FQZL01000013">
    <property type="protein sequence ID" value="SHJ19973.1"/>
    <property type="molecule type" value="Genomic_DNA"/>
</dbReference>
<evidence type="ECO:0000256" key="2">
    <source>
        <dbReference type="ARBA" id="ARBA00022723"/>
    </source>
</evidence>
<evidence type="ECO:0000256" key="4">
    <source>
        <dbReference type="ARBA" id="ARBA00023014"/>
    </source>
</evidence>
<evidence type="ECO:0000259" key="5">
    <source>
        <dbReference type="PROSITE" id="PS51085"/>
    </source>
</evidence>
<dbReference type="AlphaFoldDB" id="A0A1M6HCV5"/>
<dbReference type="SUPFAM" id="SSF54292">
    <property type="entry name" value="2Fe-2S ferredoxin-like"/>
    <property type="match status" value="1"/>
</dbReference>
<reference evidence="6 7" key="1">
    <citation type="submission" date="2016-11" db="EMBL/GenBank/DDBJ databases">
        <authorList>
            <person name="Jaros S."/>
            <person name="Januszkiewicz K."/>
            <person name="Wedrychowicz H."/>
        </authorList>
    </citation>
    <scope>NUCLEOTIDE SEQUENCE [LARGE SCALE GENOMIC DNA]</scope>
    <source>
        <strain evidence="6 7">DSM 17477</strain>
    </source>
</reference>
<evidence type="ECO:0000313" key="7">
    <source>
        <dbReference type="Proteomes" id="UP000184052"/>
    </source>
</evidence>
<dbReference type="Pfam" id="PF01799">
    <property type="entry name" value="Fer2_2"/>
    <property type="match status" value="1"/>
</dbReference>
<dbReference type="GO" id="GO:0046872">
    <property type="term" value="F:metal ion binding"/>
    <property type="evidence" value="ECO:0007669"/>
    <property type="project" value="UniProtKB-KW"/>
</dbReference>
<organism evidence="6 7">
    <name type="scientific">Dethiosulfatibacter aminovorans DSM 17477</name>
    <dbReference type="NCBI Taxonomy" id="1121476"/>
    <lineage>
        <taxon>Bacteria</taxon>
        <taxon>Bacillati</taxon>
        <taxon>Bacillota</taxon>
        <taxon>Tissierellia</taxon>
        <taxon>Dethiosulfatibacter</taxon>
    </lineage>
</organism>
<proteinExistence type="predicted"/>
<dbReference type="PANTHER" id="PTHR44379:SF8">
    <property type="entry name" value="XANTHINE DEHYDROGENASE IRON-SULFUR-BINDING SUBUNIT XDHC-RELATED"/>
    <property type="match status" value="1"/>
</dbReference>
<dbReference type="GO" id="GO:0016491">
    <property type="term" value="F:oxidoreductase activity"/>
    <property type="evidence" value="ECO:0007669"/>
    <property type="project" value="InterPro"/>
</dbReference>
<dbReference type="SUPFAM" id="SSF47741">
    <property type="entry name" value="CO dehydrogenase ISP C-domain like"/>
    <property type="match status" value="1"/>
</dbReference>
<dbReference type="InterPro" id="IPR001041">
    <property type="entry name" value="2Fe-2S_ferredoxin-type"/>
</dbReference>
<dbReference type="GO" id="GO:0051537">
    <property type="term" value="F:2 iron, 2 sulfur cluster binding"/>
    <property type="evidence" value="ECO:0007669"/>
    <property type="project" value="UniProtKB-KW"/>
</dbReference>
<dbReference type="InterPro" id="IPR036884">
    <property type="entry name" value="2Fe-2S-bd_dom_sf"/>
</dbReference>
<keyword evidence="4" id="KW-0411">Iron-sulfur</keyword>
<dbReference type="CDD" id="cd00207">
    <property type="entry name" value="fer2"/>
    <property type="match status" value="1"/>
</dbReference>
<dbReference type="InterPro" id="IPR051452">
    <property type="entry name" value="Diverse_Oxidoreductases"/>
</dbReference>
<dbReference type="InterPro" id="IPR036010">
    <property type="entry name" value="2Fe-2S_ferredoxin-like_sf"/>
</dbReference>
<dbReference type="RefSeq" id="WP_073049419.1">
    <property type="nucleotide sequence ID" value="NZ_FQZL01000013.1"/>
</dbReference>